<feature type="region of interest" description="Disordered" evidence="1">
    <location>
        <begin position="1"/>
        <end position="202"/>
    </location>
</feature>
<feature type="compositionally biased region" description="Low complexity" evidence="1">
    <location>
        <begin position="191"/>
        <end position="202"/>
    </location>
</feature>
<feature type="compositionally biased region" description="Basic residues" evidence="1">
    <location>
        <begin position="1"/>
        <end position="16"/>
    </location>
</feature>
<dbReference type="AlphaFoldDB" id="A0A5A8DXQ0"/>
<evidence type="ECO:0000256" key="1">
    <source>
        <dbReference type="SAM" id="MobiDB-lite"/>
    </source>
</evidence>
<comment type="caution">
    <text evidence="2">The sequence shown here is derived from an EMBL/GenBank/DDBJ whole genome shotgun (WGS) entry which is preliminary data.</text>
</comment>
<evidence type="ECO:0000313" key="2">
    <source>
        <dbReference type="EMBL" id="KAA0170292.1"/>
    </source>
</evidence>
<name>A0A5A8DXQ0_CAFRO</name>
<feature type="compositionally biased region" description="Acidic residues" evidence="1">
    <location>
        <begin position="141"/>
        <end position="154"/>
    </location>
</feature>
<reference evidence="2 3" key="1">
    <citation type="submission" date="2019-07" db="EMBL/GenBank/DDBJ databases">
        <title>Genomes of Cafeteria roenbergensis.</title>
        <authorList>
            <person name="Fischer M.G."/>
            <person name="Hackl T."/>
            <person name="Roman M."/>
        </authorList>
    </citation>
    <scope>NUCLEOTIDE SEQUENCE [LARGE SCALE GENOMIC DNA]</scope>
    <source>
        <strain evidence="2 3">RCC970-E3</strain>
    </source>
</reference>
<feature type="region of interest" description="Disordered" evidence="1">
    <location>
        <begin position="370"/>
        <end position="396"/>
    </location>
</feature>
<dbReference type="Proteomes" id="UP000324907">
    <property type="component" value="Unassembled WGS sequence"/>
</dbReference>
<feature type="compositionally biased region" description="Low complexity" evidence="1">
    <location>
        <begin position="492"/>
        <end position="555"/>
    </location>
</feature>
<feature type="compositionally biased region" description="Low complexity" evidence="1">
    <location>
        <begin position="61"/>
        <end position="112"/>
    </location>
</feature>
<sequence length="567" mass="58351">MPRSSSKRVVLRRKRSRDAAEADTPRTQRRPGSRLVSKDVAAAAKTLDFEDFDDSPPPAGAPRGRGSPAGTPPTRRTAVRSPPSAGARSTSSSGTAAPSGRTSSRSQAAATAVSLSLAGGRGRKAPTARRSAIALPRLDPEGDDAGSADLDEGVLDVGSSAASAKRPRMSGPSEKAIPPRTDGRSWPRGVAPTAEEASADATSSVRDVFATADALTAAFQAALPRVNGLAMQNLEAVSTKAEEGSSSVIKAHVPGTRATFLALFRRFVTATAATHAPVKPTGFGVFARADSAGRTVPLEEAARRWAVLTASQRRVYEERARAEHAQAATELCRKMDAKGLVGEIDLSASALQGSSTLSAFSARHVLGRRAAPRGSEVRGDSTPLRKGSSSSSSARRVVRPESSSVLSLRRVELMRVFKGEFTTNRSLFTALTVGGHSTLFATLQPRLTVAFTPSSADLGSDGEEHGTITLSARASFRWGEPASEALDSFTVAHGGSSSAHGSSPRPRGKSASPATGPSSARAAGRAASKAPAGRRAASRGGKAAPSASQGASMAAMAASLGLASLEY</sequence>
<feature type="region of interest" description="Disordered" evidence="1">
    <location>
        <begin position="491"/>
        <end position="555"/>
    </location>
</feature>
<feature type="compositionally biased region" description="Basic and acidic residues" evidence="1">
    <location>
        <begin position="17"/>
        <end position="26"/>
    </location>
</feature>
<protein>
    <submittedName>
        <fullName evidence="2">Uncharacterized protein</fullName>
    </submittedName>
</protein>
<organism evidence="2 3">
    <name type="scientific">Cafeteria roenbergensis</name>
    <name type="common">Marine flagellate</name>
    <dbReference type="NCBI Taxonomy" id="33653"/>
    <lineage>
        <taxon>Eukaryota</taxon>
        <taxon>Sar</taxon>
        <taxon>Stramenopiles</taxon>
        <taxon>Bigyra</taxon>
        <taxon>Opalozoa</taxon>
        <taxon>Bicosoecida</taxon>
        <taxon>Cafeteriaceae</taxon>
        <taxon>Cafeteria</taxon>
    </lineage>
</organism>
<gene>
    <name evidence="2" type="ORF">FNF28_01520</name>
</gene>
<accession>A0A5A8DXQ0</accession>
<proteinExistence type="predicted"/>
<dbReference type="EMBL" id="VLTL01000014">
    <property type="protein sequence ID" value="KAA0170292.1"/>
    <property type="molecule type" value="Genomic_DNA"/>
</dbReference>
<evidence type="ECO:0000313" key="3">
    <source>
        <dbReference type="Proteomes" id="UP000324907"/>
    </source>
</evidence>